<evidence type="ECO:0000256" key="6">
    <source>
        <dbReference type="ARBA" id="ARBA00023136"/>
    </source>
</evidence>
<proteinExistence type="inferred from homology"/>
<protein>
    <recommendedName>
        <fullName evidence="7">PRA1 family protein</fullName>
    </recommendedName>
</protein>
<keyword evidence="7" id="KW-0813">Transport</keyword>
<evidence type="ECO:0000256" key="7">
    <source>
        <dbReference type="RuleBase" id="RU363107"/>
    </source>
</evidence>
<evidence type="ECO:0000313" key="10">
    <source>
        <dbReference type="RefSeq" id="XP_060673365.1"/>
    </source>
</evidence>
<keyword evidence="5 7" id="KW-1133">Transmembrane helix</keyword>
<comment type="similarity">
    <text evidence="3 7">Belongs to the PRA1 family.</text>
</comment>
<dbReference type="PANTHER" id="PTHR38519:SF3">
    <property type="entry name" value="PRA1 FAMILY PROTEIN"/>
    <property type="match status" value="1"/>
</dbReference>
<evidence type="ECO:0000256" key="4">
    <source>
        <dbReference type="ARBA" id="ARBA00022692"/>
    </source>
</evidence>
<evidence type="ECO:0000256" key="1">
    <source>
        <dbReference type="ARBA" id="ARBA00002501"/>
    </source>
</evidence>
<name>A0ABM4A9F8_ZIZJJ</name>
<evidence type="ECO:0000256" key="2">
    <source>
        <dbReference type="ARBA" id="ARBA00004127"/>
    </source>
</evidence>
<evidence type="ECO:0000256" key="8">
    <source>
        <dbReference type="SAM" id="MobiDB-lite"/>
    </source>
</evidence>
<dbReference type="Proteomes" id="UP001652623">
    <property type="component" value="Chromosome 5"/>
</dbReference>
<evidence type="ECO:0000256" key="3">
    <source>
        <dbReference type="ARBA" id="ARBA00006483"/>
    </source>
</evidence>
<gene>
    <name evidence="10" type="primary">LOC132803815</name>
</gene>
<feature type="transmembrane region" description="Helical" evidence="7">
    <location>
        <begin position="139"/>
        <end position="159"/>
    </location>
</feature>
<evidence type="ECO:0000256" key="5">
    <source>
        <dbReference type="ARBA" id="ARBA00022989"/>
    </source>
</evidence>
<organism evidence="9 10">
    <name type="scientific">Ziziphus jujuba</name>
    <name type="common">Chinese jujube</name>
    <name type="synonym">Ziziphus sativa</name>
    <dbReference type="NCBI Taxonomy" id="326968"/>
    <lineage>
        <taxon>Eukaryota</taxon>
        <taxon>Viridiplantae</taxon>
        <taxon>Streptophyta</taxon>
        <taxon>Embryophyta</taxon>
        <taxon>Tracheophyta</taxon>
        <taxon>Spermatophyta</taxon>
        <taxon>Magnoliopsida</taxon>
        <taxon>eudicotyledons</taxon>
        <taxon>Gunneridae</taxon>
        <taxon>Pentapetalae</taxon>
        <taxon>rosids</taxon>
        <taxon>fabids</taxon>
        <taxon>Rosales</taxon>
        <taxon>Rhamnaceae</taxon>
        <taxon>Paliureae</taxon>
        <taxon>Ziziphus</taxon>
    </lineage>
</organism>
<comment type="function">
    <text evidence="1 7">May be involved in both secretory and endocytic intracellular trafficking in the endosomal/prevacuolar compartments.</text>
</comment>
<dbReference type="InterPro" id="IPR004895">
    <property type="entry name" value="Prenylated_rab_accept_PRA1"/>
</dbReference>
<keyword evidence="9" id="KW-1185">Reference proteome</keyword>
<dbReference type="Pfam" id="PF03208">
    <property type="entry name" value="PRA1"/>
    <property type="match status" value="1"/>
</dbReference>
<dbReference type="GeneID" id="132803815"/>
<reference evidence="10" key="1">
    <citation type="submission" date="2025-08" db="UniProtKB">
        <authorList>
            <consortium name="RefSeq"/>
        </authorList>
    </citation>
    <scope>IDENTIFICATION</scope>
    <source>
        <tissue evidence="10">Seedling</tissue>
    </source>
</reference>
<feature type="transmembrane region" description="Helical" evidence="7">
    <location>
        <begin position="87"/>
        <end position="104"/>
    </location>
</feature>
<comment type="subcellular location">
    <subcellularLocation>
        <location evidence="2">Endomembrane system</location>
        <topology evidence="2">Multi-pass membrane protein</topology>
    </subcellularLocation>
    <subcellularLocation>
        <location evidence="7">Membrane</location>
        <topology evidence="7">Multi-pass membrane protein</topology>
    </subcellularLocation>
</comment>
<feature type="compositionally biased region" description="Low complexity" evidence="8">
    <location>
        <begin position="10"/>
        <end position="20"/>
    </location>
</feature>
<evidence type="ECO:0000313" key="9">
    <source>
        <dbReference type="Proteomes" id="UP001652623"/>
    </source>
</evidence>
<feature type="region of interest" description="Disordered" evidence="8">
    <location>
        <begin position="1"/>
        <end position="29"/>
    </location>
</feature>
<feature type="transmembrane region" description="Helical" evidence="7">
    <location>
        <begin position="116"/>
        <end position="133"/>
    </location>
</feature>
<dbReference type="PANTHER" id="PTHR38519">
    <property type="entry name" value="PRA1 FAMILY PROTEIN"/>
    <property type="match status" value="1"/>
</dbReference>
<keyword evidence="6 7" id="KW-0472">Membrane</keyword>
<accession>A0ABM4A9F8</accession>
<feature type="transmembrane region" description="Helical" evidence="7">
    <location>
        <begin position="64"/>
        <end position="81"/>
    </location>
</feature>
<sequence length="194" mass="21994">MASQGTMQRPSTTSSTSIPTDQQSYEPKSPTFKRVNEFRFIFPFNFPSTPESAAVRIIRNLGSYGVYYTLFIWISLFITLIPKRKVSLVYFVATTVVACVYLQLQRDFVVLQRIVDKRFVLALLVVVAMVELILTEAAIHLFVTLGCGIPLVLVHAVLLRLREDAFLEEEGYSADREHVLLTKTGEDHQFVDSV</sequence>
<keyword evidence="4 7" id="KW-0812">Transmembrane</keyword>
<dbReference type="RefSeq" id="XP_060673365.1">
    <property type="nucleotide sequence ID" value="XM_060817382.1"/>
</dbReference>